<evidence type="ECO:0000259" key="6">
    <source>
        <dbReference type="PROSITE" id="PS50157"/>
    </source>
</evidence>
<dbReference type="InterPro" id="IPR036236">
    <property type="entry name" value="Znf_C2H2_sf"/>
</dbReference>
<proteinExistence type="predicted"/>
<dbReference type="FunFam" id="3.30.160.60:FF:000446">
    <property type="entry name" value="Zinc finger protein"/>
    <property type="match status" value="1"/>
</dbReference>
<accession>A0A7L4NRB6</accession>
<keyword evidence="2" id="KW-0677">Repeat</keyword>
<evidence type="ECO:0000256" key="3">
    <source>
        <dbReference type="ARBA" id="ARBA00022771"/>
    </source>
</evidence>
<evidence type="ECO:0000256" key="2">
    <source>
        <dbReference type="ARBA" id="ARBA00022737"/>
    </source>
</evidence>
<dbReference type="SUPFAM" id="SSF57667">
    <property type="entry name" value="beta-beta-alpha zinc fingers"/>
    <property type="match status" value="1"/>
</dbReference>
<evidence type="ECO:0000256" key="5">
    <source>
        <dbReference type="PROSITE-ProRule" id="PRU00042"/>
    </source>
</evidence>
<dbReference type="AlphaFoldDB" id="A0A7L4NRB6"/>
<dbReference type="PROSITE" id="PS50157">
    <property type="entry name" value="ZINC_FINGER_C2H2_2"/>
    <property type="match status" value="2"/>
</dbReference>
<evidence type="ECO:0000256" key="4">
    <source>
        <dbReference type="ARBA" id="ARBA00022833"/>
    </source>
</evidence>
<sequence>GELLGTPMGAGALDYSLLGNQPSPSLSYTGSFFIKAVPEHPQDQESLFNLMSGILGISPFTSSEGHQRHLDALYPCAEVAASQLDLYTACQPEMNGSAPFPEQSYGGFPSTEASQPLQAQPTLGNTSQCFFQPKLLDSKQDIKLPSDSPPLDKFKASCAQWEPITQQQAYLPTGYHSPEAFPAGDSSQGLFHPLGSKMENVLAVSCQSELGSLAEDATCFGAHLGFGCEPETFPSRGDFSDAKLHDLPPAMLPEFDASLAQPEALPGLMSSTELLHPHPSPSVPAADFLAHAASSSIPSLLPAAEPKKKTRRTKCSSKCFCPKPHEKAFACPVENCIRSFARSDELNRHLRIHTGHKPFQCRICLRNFSRSDHLTTH</sequence>
<dbReference type="GO" id="GO:0000978">
    <property type="term" value="F:RNA polymerase II cis-regulatory region sequence-specific DNA binding"/>
    <property type="evidence" value="ECO:0007669"/>
    <property type="project" value="TreeGrafter"/>
</dbReference>
<feature type="non-terminal residue" evidence="7">
    <location>
        <position position="1"/>
    </location>
</feature>
<comment type="caution">
    <text evidence="7">The sequence shown here is derived from an EMBL/GenBank/DDBJ whole genome shotgun (WGS) entry which is preliminary data.</text>
</comment>
<dbReference type="FunFam" id="3.30.160.60:FF:000324">
    <property type="entry name" value="Early growth response protein 4"/>
    <property type="match status" value="1"/>
</dbReference>
<dbReference type="PROSITE" id="PS00028">
    <property type="entry name" value="ZINC_FINGER_C2H2_1"/>
    <property type="match status" value="1"/>
</dbReference>
<dbReference type="Gene3D" id="3.30.160.60">
    <property type="entry name" value="Classic Zinc Finger"/>
    <property type="match status" value="2"/>
</dbReference>
<dbReference type="PANTHER" id="PTHR23235">
    <property type="entry name" value="KRUEPPEL-LIKE TRANSCRIPTION FACTOR"/>
    <property type="match status" value="1"/>
</dbReference>
<evidence type="ECO:0000313" key="8">
    <source>
        <dbReference type="Proteomes" id="UP000586704"/>
    </source>
</evidence>
<keyword evidence="8" id="KW-1185">Reference proteome</keyword>
<feature type="domain" description="C2H2-type" evidence="6">
    <location>
        <begin position="329"/>
        <end position="358"/>
    </location>
</feature>
<reference evidence="7 8" key="1">
    <citation type="submission" date="2020-02" db="EMBL/GenBank/DDBJ databases">
        <title>Bird 10,000 Genomes (B10K) Project - Family phase.</title>
        <authorList>
            <person name="Zhang G."/>
        </authorList>
    </citation>
    <scope>NUCLEOTIDE SEQUENCE [LARGE SCALE GENOMIC DNA]</scope>
    <source>
        <strain evidence="7">B10K-DU-013-51</strain>
        <tissue evidence="7">Mixed tissue sample</tissue>
    </source>
</reference>
<keyword evidence="4" id="KW-0862">Zinc</keyword>
<name>A0A7L4NRB6_9AVES</name>
<evidence type="ECO:0000313" key="7">
    <source>
        <dbReference type="EMBL" id="NXY92290.1"/>
    </source>
</evidence>
<dbReference type="GO" id="GO:0008270">
    <property type="term" value="F:zinc ion binding"/>
    <property type="evidence" value="ECO:0007669"/>
    <property type="project" value="UniProtKB-KW"/>
</dbReference>
<dbReference type="OrthoDB" id="8197458at2759"/>
<gene>
    <name evidence="7" type="primary">Egr4</name>
    <name evidence="7" type="ORF">CEYCYA_R13073</name>
</gene>
<dbReference type="EMBL" id="VYZU01369757">
    <property type="protein sequence ID" value="NXY92290.1"/>
    <property type="molecule type" value="Genomic_DNA"/>
</dbReference>
<dbReference type="Proteomes" id="UP000586704">
    <property type="component" value="Unassembled WGS sequence"/>
</dbReference>
<dbReference type="InterPro" id="IPR013087">
    <property type="entry name" value="Znf_C2H2_type"/>
</dbReference>
<dbReference type="PANTHER" id="PTHR23235:SF58">
    <property type="entry name" value="EARLY GROWTH RESPONSE PROTEIN 4"/>
    <property type="match status" value="1"/>
</dbReference>
<keyword evidence="1" id="KW-0479">Metal-binding</keyword>
<dbReference type="GO" id="GO:0000981">
    <property type="term" value="F:DNA-binding transcription factor activity, RNA polymerase II-specific"/>
    <property type="evidence" value="ECO:0007669"/>
    <property type="project" value="TreeGrafter"/>
</dbReference>
<dbReference type="SMART" id="SM00355">
    <property type="entry name" value="ZnF_C2H2"/>
    <property type="match status" value="2"/>
</dbReference>
<feature type="domain" description="C2H2-type" evidence="6">
    <location>
        <begin position="359"/>
        <end position="377"/>
    </location>
</feature>
<evidence type="ECO:0000256" key="1">
    <source>
        <dbReference type="ARBA" id="ARBA00022723"/>
    </source>
</evidence>
<keyword evidence="3 5" id="KW-0863">Zinc-finger</keyword>
<organism evidence="7 8">
    <name type="scientific">Ceyx cyanopectus</name>
    <name type="common">Indigo-banded kingfisher</name>
    <dbReference type="NCBI Taxonomy" id="390723"/>
    <lineage>
        <taxon>Eukaryota</taxon>
        <taxon>Metazoa</taxon>
        <taxon>Chordata</taxon>
        <taxon>Craniata</taxon>
        <taxon>Vertebrata</taxon>
        <taxon>Euteleostomi</taxon>
        <taxon>Archelosauria</taxon>
        <taxon>Archosauria</taxon>
        <taxon>Dinosauria</taxon>
        <taxon>Saurischia</taxon>
        <taxon>Theropoda</taxon>
        <taxon>Coelurosauria</taxon>
        <taxon>Aves</taxon>
        <taxon>Neognathae</taxon>
        <taxon>Neoaves</taxon>
        <taxon>Telluraves</taxon>
        <taxon>Coraciimorphae</taxon>
        <taxon>Coraciiformes</taxon>
        <taxon>Alcedinidae</taxon>
        <taxon>Ceyx</taxon>
    </lineage>
</organism>
<feature type="non-terminal residue" evidence="7">
    <location>
        <position position="377"/>
    </location>
</feature>
<protein>
    <submittedName>
        <fullName evidence="7">EGR4 protein</fullName>
    </submittedName>
</protein>